<feature type="non-terminal residue" evidence="2">
    <location>
        <position position="1"/>
    </location>
</feature>
<dbReference type="EMBL" id="HACG01011805">
    <property type="protein sequence ID" value="CEK58670.1"/>
    <property type="molecule type" value="Transcribed_RNA"/>
</dbReference>
<protein>
    <submittedName>
        <fullName evidence="2">Uncharacterized protein</fullName>
    </submittedName>
</protein>
<proteinExistence type="predicted"/>
<evidence type="ECO:0000256" key="1">
    <source>
        <dbReference type="SAM" id="MobiDB-lite"/>
    </source>
</evidence>
<feature type="compositionally biased region" description="Low complexity" evidence="1">
    <location>
        <begin position="61"/>
        <end position="75"/>
    </location>
</feature>
<sequence>ISKQRHFSSNSMRHLKTTAVTINKSNSCTTNTASLRESLKLVTKPKITKGNVPVDSKMAESSSDNPDSSHSSDIDVLSDLLASGSDNDIKKNI</sequence>
<feature type="non-terminal residue" evidence="2">
    <location>
        <position position="93"/>
    </location>
</feature>
<feature type="region of interest" description="Disordered" evidence="1">
    <location>
        <begin position="46"/>
        <end position="79"/>
    </location>
</feature>
<dbReference type="AlphaFoldDB" id="A0A0B6YT42"/>
<gene>
    <name evidence="2" type="primary">ORF33831</name>
</gene>
<evidence type="ECO:0000313" key="2">
    <source>
        <dbReference type="EMBL" id="CEK58670.1"/>
    </source>
</evidence>
<reference evidence="2" key="1">
    <citation type="submission" date="2014-12" db="EMBL/GenBank/DDBJ databases">
        <title>Insight into the proteome of Arion vulgaris.</title>
        <authorList>
            <person name="Aradska J."/>
            <person name="Bulat T."/>
            <person name="Smidak R."/>
            <person name="Sarate P."/>
            <person name="Gangsoo J."/>
            <person name="Sialana F."/>
            <person name="Bilban M."/>
            <person name="Lubec G."/>
        </authorList>
    </citation>
    <scope>NUCLEOTIDE SEQUENCE</scope>
    <source>
        <tissue evidence="2">Skin</tissue>
    </source>
</reference>
<name>A0A0B6YT42_9EUPU</name>
<accession>A0A0B6YT42</accession>
<organism evidence="2">
    <name type="scientific">Arion vulgaris</name>
    <dbReference type="NCBI Taxonomy" id="1028688"/>
    <lineage>
        <taxon>Eukaryota</taxon>
        <taxon>Metazoa</taxon>
        <taxon>Spiralia</taxon>
        <taxon>Lophotrochozoa</taxon>
        <taxon>Mollusca</taxon>
        <taxon>Gastropoda</taxon>
        <taxon>Heterobranchia</taxon>
        <taxon>Euthyneura</taxon>
        <taxon>Panpulmonata</taxon>
        <taxon>Eupulmonata</taxon>
        <taxon>Stylommatophora</taxon>
        <taxon>Helicina</taxon>
        <taxon>Arionoidea</taxon>
        <taxon>Arionidae</taxon>
        <taxon>Arion</taxon>
    </lineage>
</organism>